<dbReference type="AlphaFoldDB" id="A0A936YYY8"/>
<dbReference type="Gene3D" id="3.90.550.10">
    <property type="entry name" value="Spore Coat Polysaccharide Biosynthesis Protein SpsA, Chain A"/>
    <property type="match status" value="1"/>
</dbReference>
<dbReference type="InterPro" id="IPR029044">
    <property type="entry name" value="Nucleotide-diphossugar_trans"/>
</dbReference>
<dbReference type="RefSeq" id="WP_201674606.1">
    <property type="nucleotide sequence ID" value="NZ_JAEQNE010000002.1"/>
</dbReference>
<dbReference type="Proteomes" id="UP000599109">
    <property type="component" value="Unassembled WGS sequence"/>
</dbReference>
<accession>A0A936YYY8</accession>
<feature type="transmembrane region" description="Helical" evidence="2">
    <location>
        <begin position="241"/>
        <end position="267"/>
    </location>
</feature>
<name>A0A936YYY8_9BURK</name>
<keyword evidence="2" id="KW-1133">Transmembrane helix</keyword>
<gene>
    <name evidence="4" type="ORF">JJ685_12830</name>
</gene>
<dbReference type="SUPFAM" id="SSF53448">
    <property type="entry name" value="Nucleotide-diphospho-sugar transferases"/>
    <property type="match status" value="1"/>
</dbReference>
<dbReference type="EMBL" id="JAEQNE010000002">
    <property type="protein sequence ID" value="MBL0392018.1"/>
    <property type="molecule type" value="Genomic_DNA"/>
</dbReference>
<comment type="caution">
    <text evidence="4">The sequence shown here is derived from an EMBL/GenBank/DDBJ whole genome shotgun (WGS) entry which is preliminary data.</text>
</comment>
<dbReference type="PANTHER" id="PTHR43630">
    <property type="entry name" value="POLY-BETA-1,6-N-ACETYL-D-GLUCOSAMINE SYNTHASE"/>
    <property type="match status" value="1"/>
</dbReference>
<evidence type="ECO:0000313" key="5">
    <source>
        <dbReference type="Proteomes" id="UP000599109"/>
    </source>
</evidence>
<keyword evidence="2" id="KW-0812">Transmembrane</keyword>
<evidence type="ECO:0000313" key="4">
    <source>
        <dbReference type="EMBL" id="MBL0392018.1"/>
    </source>
</evidence>
<protein>
    <submittedName>
        <fullName evidence="4">Glycosyltransferase family 2 protein</fullName>
    </submittedName>
</protein>
<keyword evidence="2" id="KW-0472">Membrane</keyword>
<keyword evidence="5" id="KW-1185">Reference proteome</keyword>
<dbReference type="PANTHER" id="PTHR43630:SF2">
    <property type="entry name" value="GLYCOSYLTRANSFERASE"/>
    <property type="match status" value="1"/>
</dbReference>
<evidence type="ECO:0000259" key="3">
    <source>
        <dbReference type="Pfam" id="PF00535"/>
    </source>
</evidence>
<dbReference type="Pfam" id="PF00535">
    <property type="entry name" value="Glycos_transf_2"/>
    <property type="match status" value="1"/>
</dbReference>
<proteinExistence type="inferred from homology"/>
<dbReference type="InterPro" id="IPR001173">
    <property type="entry name" value="Glyco_trans_2-like"/>
</dbReference>
<sequence length="320" mass="35643">MTPRIGIVVIGRNEGERLHACLGAVPFRACDVVYVDSGSTDGSLEMAERCGAVGLALDAAGQFTAGRARNAGVRALLAIAPAVEFVQFLDGDCELDRDWLGNGLAFLWQNPRHAVVCGRVRERDPERSVFNRLCDWEWQTPAGEVKACGGNALVRVSAFRAVGGFREELIAGEEPEMCLRLRQAGWQVHRLATEMVLHDAAMTRFSQWWLRTTRSGHAFAEGAWLHGLGRERHWVRETLRAVFFGGLLPLAAIVLSATLGAWFLLLLLLYPVHVLRLSREQGGFTRAFYLVLGRFPEFLGVLRFVARRLGHVPPRLIEYK</sequence>
<organism evidence="4 5">
    <name type="scientific">Ramlibacter monticola</name>
    <dbReference type="NCBI Taxonomy" id="1926872"/>
    <lineage>
        <taxon>Bacteria</taxon>
        <taxon>Pseudomonadati</taxon>
        <taxon>Pseudomonadota</taxon>
        <taxon>Betaproteobacteria</taxon>
        <taxon>Burkholderiales</taxon>
        <taxon>Comamonadaceae</taxon>
        <taxon>Ramlibacter</taxon>
    </lineage>
</organism>
<evidence type="ECO:0000256" key="1">
    <source>
        <dbReference type="ARBA" id="ARBA00038494"/>
    </source>
</evidence>
<comment type="similarity">
    <text evidence="1">Belongs to the glycosyltransferase 2 family. WaaE/KdtX subfamily.</text>
</comment>
<evidence type="ECO:0000256" key="2">
    <source>
        <dbReference type="SAM" id="Phobius"/>
    </source>
</evidence>
<reference evidence="4 5" key="1">
    <citation type="journal article" date="2017" name="Int. J. Syst. Evol. Microbiol.">
        <title>Ramlibacter monticola sp. nov., isolated from forest soil.</title>
        <authorList>
            <person name="Chaudhary D.K."/>
            <person name="Kim J."/>
        </authorList>
    </citation>
    <scope>NUCLEOTIDE SEQUENCE [LARGE SCALE GENOMIC DNA]</scope>
    <source>
        <strain evidence="4 5">KACC 19175</strain>
    </source>
</reference>
<feature type="domain" description="Glycosyltransferase 2-like" evidence="3">
    <location>
        <begin position="7"/>
        <end position="133"/>
    </location>
</feature>